<organism evidence="4 5">
    <name type="scientific">Nibricoccus aquaticus</name>
    <dbReference type="NCBI Taxonomy" id="2576891"/>
    <lineage>
        <taxon>Bacteria</taxon>
        <taxon>Pseudomonadati</taxon>
        <taxon>Verrucomicrobiota</taxon>
        <taxon>Opitutia</taxon>
        <taxon>Opitutales</taxon>
        <taxon>Opitutaceae</taxon>
        <taxon>Nibricoccus</taxon>
    </lineage>
</organism>
<accession>A0A290Q9N9</accession>
<dbReference type="OrthoDB" id="9179585at2"/>
<dbReference type="KEGG" id="vbh:CMV30_02635"/>
<dbReference type="InterPro" id="IPR011006">
    <property type="entry name" value="CheY-like_superfamily"/>
</dbReference>
<dbReference type="AlphaFoldDB" id="A0A290Q9N9"/>
<dbReference type="PANTHER" id="PTHR44591:SF3">
    <property type="entry name" value="RESPONSE REGULATORY DOMAIN-CONTAINING PROTEIN"/>
    <property type="match status" value="1"/>
</dbReference>
<evidence type="ECO:0000256" key="2">
    <source>
        <dbReference type="PROSITE-ProRule" id="PRU00169"/>
    </source>
</evidence>
<dbReference type="PROSITE" id="PS50110">
    <property type="entry name" value="RESPONSE_REGULATORY"/>
    <property type="match status" value="1"/>
</dbReference>
<evidence type="ECO:0000313" key="5">
    <source>
        <dbReference type="Proteomes" id="UP000217265"/>
    </source>
</evidence>
<dbReference type="Proteomes" id="UP000217265">
    <property type="component" value="Chromosome"/>
</dbReference>
<dbReference type="Gene3D" id="3.40.50.2300">
    <property type="match status" value="1"/>
</dbReference>
<feature type="modified residue" description="4-aspartylphosphate" evidence="2">
    <location>
        <position position="52"/>
    </location>
</feature>
<dbReference type="InterPro" id="IPR050595">
    <property type="entry name" value="Bact_response_regulator"/>
</dbReference>
<evidence type="ECO:0000313" key="4">
    <source>
        <dbReference type="EMBL" id="ATC62946.1"/>
    </source>
</evidence>
<dbReference type="RefSeq" id="WP_096054581.1">
    <property type="nucleotide sequence ID" value="NZ_CP023344.1"/>
</dbReference>
<feature type="domain" description="Response regulatory" evidence="3">
    <location>
        <begin position="4"/>
        <end position="118"/>
    </location>
</feature>
<dbReference type="SMART" id="SM00448">
    <property type="entry name" value="REC"/>
    <property type="match status" value="1"/>
</dbReference>
<protein>
    <recommendedName>
        <fullName evidence="3">Response regulatory domain-containing protein</fullName>
    </recommendedName>
</protein>
<reference evidence="4 5" key="1">
    <citation type="submission" date="2017-09" db="EMBL/GenBank/DDBJ databases">
        <title>Complete genome sequence of Verrucomicrobial strain HZ-65, isolated from freshwater.</title>
        <authorList>
            <person name="Choi A."/>
        </authorList>
    </citation>
    <scope>NUCLEOTIDE SEQUENCE [LARGE SCALE GENOMIC DNA]</scope>
    <source>
        <strain evidence="4 5">HZ-65</strain>
    </source>
</reference>
<dbReference type="SUPFAM" id="SSF52172">
    <property type="entry name" value="CheY-like"/>
    <property type="match status" value="1"/>
</dbReference>
<dbReference type="EMBL" id="CP023344">
    <property type="protein sequence ID" value="ATC62946.1"/>
    <property type="molecule type" value="Genomic_DNA"/>
</dbReference>
<dbReference type="GO" id="GO:0000160">
    <property type="term" value="P:phosphorelay signal transduction system"/>
    <property type="evidence" value="ECO:0007669"/>
    <property type="project" value="InterPro"/>
</dbReference>
<dbReference type="Pfam" id="PF00072">
    <property type="entry name" value="Response_reg"/>
    <property type="match status" value="1"/>
</dbReference>
<evidence type="ECO:0000256" key="1">
    <source>
        <dbReference type="ARBA" id="ARBA00022553"/>
    </source>
</evidence>
<evidence type="ECO:0000259" key="3">
    <source>
        <dbReference type="PROSITE" id="PS50110"/>
    </source>
</evidence>
<dbReference type="InterPro" id="IPR001789">
    <property type="entry name" value="Sig_transdc_resp-reg_receiver"/>
</dbReference>
<gene>
    <name evidence="4" type="ORF">CMV30_02635</name>
</gene>
<keyword evidence="5" id="KW-1185">Reference proteome</keyword>
<sequence length="124" mass="13568">MKPRILLVEDDEFIGPLVRTVLSNAGYEVAIAARLDDVKTLDPFGFSAVISDFQLPGSNGCDVIDYMREKTPGLPALLISGYGGWAAENCTNRGMENVHHLEKPFRADQLLHEVEALVPETGRG</sequence>
<keyword evidence="1 2" id="KW-0597">Phosphoprotein</keyword>
<dbReference type="PANTHER" id="PTHR44591">
    <property type="entry name" value="STRESS RESPONSE REGULATOR PROTEIN 1"/>
    <property type="match status" value="1"/>
</dbReference>
<name>A0A290Q9N9_9BACT</name>
<proteinExistence type="predicted"/>